<dbReference type="Proteomes" id="UP001382935">
    <property type="component" value="Chromosome"/>
</dbReference>
<evidence type="ECO:0000313" key="2">
    <source>
        <dbReference type="Proteomes" id="UP001382935"/>
    </source>
</evidence>
<protein>
    <recommendedName>
        <fullName evidence="3">Transcriptional regulator</fullName>
    </recommendedName>
</protein>
<gene>
    <name evidence="1" type="ORF">V6R86_01585</name>
</gene>
<dbReference type="RefSeq" id="WP_338501447.1">
    <property type="nucleotide sequence ID" value="NZ_CP145607.1"/>
</dbReference>
<organism evidence="1 2">
    <name type="scientific">Sphingomonas kaistensis</name>
    <dbReference type="NCBI Taxonomy" id="298708"/>
    <lineage>
        <taxon>Bacteria</taxon>
        <taxon>Pseudomonadati</taxon>
        <taxon>Pseudomonadota</taxon>
        <taxon>Alphaproteobacteria</taxon>
        <taxon>Sphingomonadales</taxon>
        <taxon>Sphingomonadaceae</taxon>
        <taxon>Sphingomonas</taxon>
    </lineage>
</organism>
<sequence length="122" mass="13556">MPADEGLKRFISTSFRSVWSLELLLFLKRRPGAYGREELIAALCGSELIVQQALDWLVAVGLVILDEQGRAIYHPATPELASLVQRTEELYGRKPDAVRRLIVAGAAPGLTAFADAFRFRKD</sequence>
<dbReference type="EMBL" id="CP145607">
    <property type="protein sequence ID" value="WWM69421.1"/>
    <property type="molecule type" value="Genomic_DNA"/>
</dbReference>
<evidence type="ECO:0000313" key="1">
    <source>
        <dbReference type="EMBL" id="WWM69421.1"/>
    </source>
</evidence>
<keyword evidence="2" id="KW-1185">Reference proteome</keyword>
<proteinExistence type="predicted"/>
<accession>A0ABZ2G0Y5</accession>
<reference evidence="1 2" key="1">
    <citation type="submission" date="2024-02" db="EMBL/GenBank/DDBJ databases">
        <title>Full genome sequence of Sphingomonas kaistensis.</title>
        <authorList>
            <person name="Poletto B.L."/>
            <person name="Silva G."/>
            <person name="Galante D."/>
            <person name="Campos K.R."/>
            <person name="Santos M.B.N."/>
            <person name="Sacchi C.T."/>
        </authorList>
    </citation>
    <scope>NUCLEOTIDE SEQUENCE [LARGE SCALE GENOMIC DNA]</scope>
    <source>
        <strain evidence="1 2">MA4R</strain>
    </source>
</reference>
<name>A0ABZ2G0Y5_9SPHN</name>
<evidence type="ECO:0008006" key="3">
    <source>
        <dbReference type="Google" id="ProtNLM"/>
    </source>
</evidence>